<evidence type="ECO:0000256" key="3">
    <source>
        <dbReference type="ARBA" id="ARBA00012099"/>
    </source>
</evidence>
<comment type="pathway">
    <text evidence="1">Polyol metabolism; glycerol degradation via glycerol kinase pathway; sn-glycerol 3-phosphate from glycerol: step 1/1.</text>
</comment>
<keyword evidence="5" id="KW-0547">Nucleotide-binding</keyword>
<dbReference type="EMBL" id="ML014179">
    <property type="protein sequence ID" value="RKP01254.1"/>
    <property type="molecule type" value="Genomic_DNA"/>
</dbReference>
<evidence type="ECO:0000313" key="14">
    <source>
        <dbReference type="Proteomes" id="UP000274922"/>
    </source>
</evidence>
<dbReference type="InterPro" id="IPR000577">
    <property type="entry name" value="Carb_kinase_FGGY"/>
</dbReference>
<evidence type="ECO:0000256" key="10">
    <source>
        <dbReference type="RuleBase" id="RU003733"/>
    </source>
</evidence>
<dbReference type="PROSITE" id="PS00933">
    <property type="entry name" value="FGGY_KINASES_1"/>
    <property type="match status" value="1"/>
</dbReference>
<dbReference type="EC" id="2.7.1.30" evidence="3"/>
<dbReference type="SUPFAM" id="SSF53067">
    <property type="entry name" value="Actin-like ATPase domain"/>
    <property type="match status" value="2"/>
</dbReference>
<evidence type="ECO:0000256" key="7">
    <source>
        <dbReference type="ARBA" id="ARBA00022798"/>
    </source>
</evidence>
<dbReference type="UniPathway" id="UPA00618">
    <property type="reaction ID" value="UER00672"/>
</dbReference>
<evidence type="ECO:0000256" key="1">
    <source>
        <dbReference type="ARBA" id="ARBA00005190"/>
    </source>
</evidence>
<dbReference type="InterPro" id="IPR043129">
    <property type="entry name" value="ATPase_NBD"/>
</dbReference>
<dbReference type="Gene3D" id="3.30.420.40">
    <property type="match status" value="2"/>
</dbReference>
<dbReference type="GO" id="GO:0046167">
    <property type="term" value="P:glycerol-3-phosphate biosynthetic process"/>
    <property type="evidence" value="ECO:0007669"/>
    <property type="project" value="TreeGrafter"/>
</dbReference>
<feature type="domain" description="Carbohydrate kinase FGGY N-terminal" evidence="11">
    <location>
        <begin position="2"/>
        <end position="234"/>
    </location>
</feature>
<proteinExistence type="inferred from homology"/>
<dbReference type="GO" id="GO:0005524">
    <property type="term" value="F:ATP binding"/>
    <property type="evidence" value="ECO:0007669"/>
    <property type="project" value="UniProtKB-KW"/>
</dbReference>
<evidence type="ECO:0000256" key="8">
    <source>
        <dbReference type="ARBA" id="ARBA00022840"/>
    </source>
</evidence>
<dbReference type="GO" id="GO:0004370">
    <property type="term" value="F:glycerol kinase activity"/>
    <property type="evidence" value="ECO:0007669"/>
    <property type="project" value="UniProtKB-EC"/>
</dbReference>
<evidence type="ECO:0000256" key="9">
    <source>
        <dbReference type="ARBA" id="ARBA00043149"/>
    </source>
</evidence>
<dbReference type="GO" id="GO:0019563">
    <property type="term" value="P:glycerol catabolic process"/>
    <property type="evidence" value="ECO:0007669"/>
    <property type="project" value="UniProtKB-UniPathway"/>
</dbReference>
<dbReference type="OrthoDB" id="5422795at2759"/>
<dbReference type="InterPro" id="IPR018485">
    <property type="entry name" value="FGGY_C"/>
</dbReference>
<gene>
    <name evidence="13" type="ORF">CXG81DRAFT_3710</name>
</gene>
<evidence type="ECO:0000256" key="5">
    <source>
        <dbReference type="ARBA" id="ARBA00022741"/>
    </source>
</evidence>
<dbReference type="STRING" id="1555241.A0A4P9X7N0"/>
<keyword evidence="4 10" id="KW-0808">Transferase</keyword>
<comment type="similarity">
    <text evidence="2 10">Belongs to the FGGY kinase family.</text>
</comment>
<feature type="non-terminal residue" evidence="13">
    <location>
        <position position="500"/>
    </location>
</feature>
<dbReference type="PANTHER" id="PTHR10196:SF69">
    <property type="entry name" value="GLYCEROL KINASE"/>
    <property type="match status" value="1"/>
</dbReference>
<feature type="domain" description="Carbohydrate kinase FGGY C-terminal" evidence="12">
    <location>
        <begin position="291"/>
        <end position="500"/>
    </location>
</feature>
<keyword evidence="14" id="KW-1185">Reference proteome</keyword>
<dbReference type="GO" id="GO:0005739">
    <property type="term" value="C:mitochondrion"/>
    <property type="evidence" value="ECO:0007669"/>
    <property type="project" value="TreeGrafter"/>
</dbReference>
<dbReference type="Pfam" id="PF02782">
    <property type="entry name" value="FGGY_C"/>
    <property type="match status" value="1"/>
</dbReference>
<reference evidence="14" key="1">
    <citation type="journal article" date="2018" name="Nat. Microbiol.">
        <title>Leveraging single-cell genomics to expand the fungal tree of life.</title>
        <authorList>
            <person name="Ahrendt S.R."/>
            <person name="Quandt C.A."/>
            <person name="Ciobanu D."/>
            <person name="Clum A."/>
            <person name="Salamov A."/>
            <person name="Andreopoulos B."/>
            <person name="Cheng J.F."/>
            <person name="Woyke T."/>
            <person name="Pelin A."/>
            <person name="Henrissat B."/>
            <person name="Reynolds N.K."/>
            <person name="Benny G.L."/>
            <person name="Smith M.E."/>
            <person name="James T.Y."/>
            <person name="Grigoriev I.V."/>
        </authorList>
    </citation>
    <scope>NUCLEOTIDE SEQUENCE [LARGE SCALE GENOMIC DNA]</scope>
    <source>
        <strain evidence="14">ATCC 52028</strain>
    </source>
</reference>
<dbReference type="InterPro" id="IPR018483">
    <property type="entry name" value="Carb_kinase_FGGY_CS"/>
</dbReference>
<evidence type="ECO:0000259" key="11">
    <source>
        <dbReference type="Pfam" id="PF00370"/>
    </source>
</evidence>
<dbReference type="InterPro" id="IPR018484">
    <property type="entry name" value="FGGY_N"/>
</dbReference>
<dbReference type="GO" id="GO:0006641">
    <property type="term" value="P:triglyceride metabolic process"/>
    <property type="evidence" value="ECO:0007669"/>
    <property type="project" value="TreeGrafter"/>
</dbReference>
<evidence type="ECO:0000313" key="13">
    <source>
        <dbReference type="EMBL" id="RKP01254.1"/>
    </source>
</evidence>
<evidence type="ECO:0000256" key="6">
    <source>
        <dbReference type="ARBA" id="ARBA00022777"/>
    </source>
</evidence>
<accession>A0A4P9X7N0</accession>
<evidence type="ECO:0000256" key="4">
    <source>
        <dbReference type="ARBA" id="ARBA00022679"/>
    </source>
</evidence>
<dbReference type="PANTHER" id="PTHR10196">
    <property type="entry name" value="SUGAR KINASE"/>
    <property type="match status" value="1"/>
</dbReference>
<dbReference type="PIRSF" id="PIRSF000538">
    <property type="entry name" value="GlpK"/>
    <property type="match status" value="1"/>
</dbReference>
<keyword evidence="6 10" id="KW-0418">Kinase</keyword>
<evidence type="ECO:0000256" key="2">
    <source>
        <dbReference type="ARBA" id="ARBA00009156"/>
    </source>
</evidence>
<name>A0A4P9X7N0_9FUNG</name>
<dbReference type="FunFam" id="3.30.420.40:FF:000086">
    <property type="entry name" value="Glycerol kinase"/>
    <property type="match status" value="1"/>
</dbReference>
<dbReference type="AlphaFoldDB" id="A0A4P9X7N0"/>
<protein>
    <recommendedName>
        <fullName evidence="3">glycerol kinase</fullName>
        <ecNumber evidence="3">2.7.1.30</ecNumber>
    </recommendedName>
    <alternativeName>
        <fullName evidence="9">ATP:glycerol 3-phosphotransferase</fullName>
    </alternativeName>
</protein>
<dbReference type="Proteomes" id="UP000274922">
    <property type="component" value="Unassembled WGS sequence"/>
</dbReference>
<dbReference type="Pfam" id="PF00370">
    <property type="entry name" value="FGGY_N"/>
    <property type="match status" value="1"/>
</dbReference>
<feature type="non-terminal residue" evidence="13">
    <location>
        <position position="1"/>
    </location>
</feature>
<organism evidence="13 14">
    <name type="scientific">Caulochytrium protostelioides</name>
    <dbReference type="NCBI Taxonomy" id="1555241"/>
    <lineage>
        <taxon>Eukaryota</taxon>
        <taxon>Fungi</taxon>
        <taxon>Fungi incertae sedis</taxon>
        <taxon>Chytridiomycota</taxon>
        <taxon>Chytridiomycota incertae sedis</taxon>
        <taxon>Chytridiomycetes</taxon>
        <taxon>Caulochytriales</taxon>
        <taxon>Caulochytriaceae</taxon>
        <taxon>Caulochytrium</taxon>
    </lineage>
</organism>
<evidence type="ECO:0000259" key="12">
    <source>
        <dbReference type="Pfam" id="PF02782"/>
    </source>
</evidence>
<dbReference type="PROSITE" id="PS00445">
    <property type="entry name" value="FGGY_KINASES_2"/>
    <property type="match status" value="1"/>
</dbReference>
<keyword evidence="7" id="KW-0319">Glycerol metabolism</keyword>
<sequence>KYLAALDQGTTSTRFIIFSLPELQVVASHQCPFSQRTPQSGWVEHDAHEILDTVITCMNAAARAFLALAPPRAGTPMRLDQIQAMGITNQRETVVAWDAETGRALHAALVWMDARTQETIHAMVRDGRLPADPAPYFSAFKMRWLLDHVPAVRDAQDRGTLRFGTMDTWLLWHLTQGRVYATDLTNASRTFLMDIQTSAWDPALMGLFGVRPENLPTIRSSSELFGCVDPSFLAAAKPMAGSYTVPSVRGHVAVLVPRDATTLGGMPITAMLGDQQAALIGHGGIVKGALKNTYGTGCFLLCHTGSDPVFSPPAYRLLTTVAYRLGPHGPTRYALEGSVAVAGAGVRWLCEGMGLAQNSSEVNALAQTVYEACFPAQMNAAPPLGPLPLFIPALTGLLAPHWHAGARGTFMGLSSATTRHHMAYAVLESVAWSTRDLLIAMMGAIEAATHEAMPPVAQLHVDGGLSTATVAMQLQADALGCDVLRPTMHEVTALGAALAA</sequence>
<keyword evidence="8" id="KW-0067">ATP-binding</keyword>